<feature type="domain" description="DNA replication checkpoint mediator MRC1" evidence="2">
    <location>
        <begin position="1285"/>
        <end position="1447"/>
    </location>
</feature>
<dbReference type="STRING" id="401625.A0A0P1BFF0"/>
<feature type="compositionally biased region" description="Polar residues" evidence="1">
    <location>
        <begin position="1129"/>
        <end position="1145"/>
    </location>
</feature>
<feature type="region of interest" description="Disordered" evidence="1">
    <location>
        <begin position="1446"/>
        <end position="1551"/>
    </location>
</feature>
<keyword evidence="4" id="KW-1185">Reference proteome</keyword>
<feature type="compositionally biased region" description="Basic and acidic residues" evidence="1">
    <location>
        <begin position="693"/>
        <end position="703"/>
    </location>
</feature>
<feature type="compositionally biased region" description="Low complexity" evidence="1">
    <location>
        <begin position="1072"/>
        <end position="1097"/>
    </location>
</feature>
<dbReference type="OrthoDB" id="3367102at2759"/>
<feature type="compositionally biased region" description="Polar residues" evidence="1">
    <location>
        <begin position="1681"/>
        <end position="1704"/>
    </location>
</feature>
<feature type="region of interest" description="Disordered" evidence="1">
    <location>
        <begin position="606"/>
        <end position="658"/>
    </location>
</feature>
<organism evidence="3 4">
    <name type="scientific">Ceraceosorus bombacis</name>
    <dbReference type="NCBI Taxonomy" id="401625"/>
    <lineage>
        <taxon>Eukaryota</taxon>
        <taxon>Fungi</taxon>
        <taxon>Dikarya</taxon>
        <taxon>Basidiomycota</taxon>
        <taxon>Ustilaginomycotina</taxon>
        <taxon>Exobasidiomycetes</taxon>
        <taxon>Ceraceosorales</taxon>
        <taxon>Ceraceosoraceae</taxon>
        <taxon>Ceraceosorus</taxon>
    </lineage>
</organism>
<dbReference type="Pfam" id="PF09444">
    <property type="entry name" value="MRC1"/>
    <property type="match status" value="1"/>
</dbReference>
<feature type="compositionally biased region" description="Low complexity" evidence="1">
    <location>
        <begin position="234"/>
        <end position="255"/>
    </location>
</feature>
<feature type="region of interest" description="Disordered" evidence="1">
    <location>
        <begin position="1"/>
        <end position="374"/>
    </location>
</feature>
<evidence type="ECO:0000313" key="4">
    <source>
        <dbReference type="Proteomes" id="UP000054845"/>
    </source>
</evidence>
<feature type="compositionally biased region" description="Basic and acidic residues" evidence="1">
    <location>
        <begin position="1222"/>
        <end position="1232"/>
    </location>
</feature>
<feature type="region of interest" description="Disordered" evidence="1">
    <location>
        <begin position="1379"/>
        <end position="1402"/>
    </location>
</feature>
<feature type="compositionally biased region" description="Basic and acidic residues" evidence="1">
    <location>
        <begin position="352"/>
        <end position="373"/>
    </location>
</feature>
<name>A0A0P1BFF0_9BASI</name>
<feature type="compositionally biased region" description="Low complexity" evidence="1">
    <location>
        <begin position="1659"/>
        <end position="1680"/>
    </location>
</feature>
<dbReference type="InterPro" id="IPR018564">
    <property type="entry name" value="Repl_chkpnt_MRC1_dom"/>
</dbReference>
<feature type="compositionally biased region" description="Polar residues" evidence="1">
    <location>
        <begin position="991"/>
        <end position="1007"/>
    </location>
</feature>
<feature type="compositionally biased region" description="Basic and acidic residues" evidence="1">
    <location>
        <begin position="48"/>
        <end position="57"/>
    </location>
</feature>
<feature type="compositionally biased region" description="Basic and acidic residues" evidence="1">
    <location>
        <begin position="562"/>
        <end position="571"/>
    </location>
</feature>
<feature type="compositionally biased region" description="Acidic residues" evidence="1">
    <location>
        <begin position="1318"/>
        <end position="1338"/>
    </location>
</feature>
<feature type="compositionally biased region" description="Polar residues" evidence="1">
    <location>
        <begin position="879"/>
        <end position="902"/>
    </location>
</feature>
<feature type="compositionally biased region" description="Polar residues" evidence="1">
    <location>
        <begin position="1024"/>
        <end position="1047"/>
    </location>
</feature>
<feature type="region of interest" description="Disordered" evidence="1">
    <location>
        <begin position="1024"/>
        <end position="1355"/>
    </location>
</feature>
<feature type="region of interest" description="Disordered" evidence="1">
    <location>
        <begin position="552"/>
        <end position="571"/>
    </location>
</feature>
<feature type="compositionally biased region" description="Basic and acidic residues" evidence="1">
    <location>
        <begin position="168"/>
        <end position="182"/>
    </location>
</feature>
<feature type="compositionally biased region" description="Low complexity" evidence="1">
    <location>
        <begin position="1146"/>
        <end position="1160"/>
    </location>
</feature>
<feature type="compositionally biased region" description="Polar residues" evidence="1">
    <location>
        <begin position="810"/>
        <end position="819"/>
    </location>
</feature>
<feature type="compositionally biased region" description="Basic residues" evidence="1">
    <location>
        <begin position="844"/>
        <end position="854"/>
    </location>
</feature>
<protein>
    <submittedName>
        <fullName evidence="3">DNA replication checkpoint mediator, MRC1 domain</fullName>
    </submittedName>
</protein>
<feature type="region of interest" description="Disordered" evidence="1">
    <location>
        <begin position="726"/>
        <end position="948"/>
    </location>
</feature>
<feature type="compositionally biased region" description="Basic and acidic residues" evidence="1">
    <location>
        <begin position="1098"/>
        <end position="1116"/>
    </location>
</feature>
<feature type="compositionally biased region" description="Basic and acidic residues" evidence="1">
    <location>
        <begin position="259"/>
        <end position="269"/>
    </location>
</feature>
<accession>A0A0P1BFF0</accession>
<feature type="compositionally biased region" description="Basic and acidic residues" evidence="1">
    <location>
        <begin position="1275"/>
        <end position="1284"/>
    </location>
</feature>
<feature type="compositionally biased region" description="Acidic residues" evidence="1">
    <location>
        <begin position="220"/>
        <end position="230"/>
    </location>
</feature>
<proteinExistence type="predicted"/>
<feature type="compositionally biased region" description="Basic and acidic residues" evidence="1">
    <location>
        <begin position="1636"/>
        <end position="1653"/>
    </location>
</feature>
<feature type="region of interest" description="Disordered" evidence="1">
    <location>
        <begin position="1582"/>
        <end position="1601"/>
    </location>
</feature>
<evidence type="ECO:0000256" key="1">
    <source>
        <dbReference type="SAM" id="MobiDB-lite"/>
    </source>
</evidence>
<feature type="compositionally biased region" description="Acidic residues" evidence="1">
    <location>
        <begin position="292"/>
        <end position="316"/>
    </location>
</feature>
<evidence type="ECO:0000259" key="2">
    <source>
        <dbReference type="Pfam" id="PF09444"/>
    </source>
</evidence>
<feature type="region of interest" description="Disordered" evidence="1">
    <location>
        <begin position="1635"/>
        <end position="1737"/>
    </location>
</feature>
<evidence type="ECO:0000313" key="3">
    <source>
        <dbReference type="EMBL" id="CEH14261.1"/>
    </source>
</evidence>
<sequence>MATAVESAATRAPATYGRARPEERSSNTSSPSISRHSESSPMFNKAAHIGDDSESHSRNTSYAAADSDSELDGSPLKSKASLLRTSQVGSQEAEMAAIQASQEPSAPRAASQDSQHVTGKDLAEDDDAFLERFRQQRGLQAPSHYAGHSSQPTTSALTSLPTSSSYNTREDGRRETQTRSSDDSPASRIRPARGGLASRMRARNGAKASAPVFRASDGSSGEDVEDSDAESIERSPSPAKRSRSSASPTASPFRSVMRSTEKEVAEQRKQKLASMAAAVRVKRGNDAALNEDTQDVESDLGFESADSDVNDEDDALDALLTALDRKDKGQSRKSTSRRADAGRSKGKSASKRSTERNKDRPKPLTKQQIEETNRMAAQIERNKRLKAVKASAQPERKTYNVLDLLKSIGGSKAIAAPISRVTSPTRSTDFEVASRNENPAHTIGSASALAKHAAGPSLVARVSPVLTMRSADEDGASRQQCEHTARLRAIKEKAMRASALQLDSASKMTGSLSLRQAKDEPDFEILGPESQVSSALHGKSSLASRAEAAHLFANNNSGSPPRRPEMKGSERRPLVTFADDASSDGELPDDWITDAQLQAAGKNVGPPLAIAQGQPIRPSPALRERASRSAAVQGPPVDIEEPEAPSAAQTRSKKVTGPLAVTREQLNATMLKRVALQNISHRHKLQSHSAKRHQSDTPMKEHACTGQDAQDDAVRVQRMMDAYTMRAQRRGAEAQAESPDSDEDESDAEYVEDQVADEGEGNGNDSLDEDDVLALGSGSEDETRRAKASRRESESDAEIGANSDSDKENTQPTESQNQLVEAHAHKDIDAEEDDDNDDEVSRITGRHRRPRTTRHQLSDDEEDATRFGSVVRTPLKDLSFTNGPSPLTGSPSPEDNSESPTSAPDKHAGLSQFFQPTAALLSNVTASKEASSTGDVVGAPEVSNGGGLSQFFKETQALGADLQEGTSSPFASKEFTGVAQALQAQKESKMPSDNSVLGQFFTPTQNDAPLRGESLDIFARTGRVSSTANVPASDSLSQWFTSSQEDSQGPPRNMKGADAESMPPPATAGVDAFAALRRAQANADYGPSPSFLPSLGSPREDSEIREMEREVERSRAMPESPAQEAPKQYINSRGYFTQTKPGTMDSQMQTQSQSQSQSTSPAFNYTADLTPFKPSRTISENPALRGSPGHSLQPQRRKRFRIAAADSQEEENQDSTLGPHNDGAEEARDNRADQSTTKGRQNDASSADEREGTDVESSLHAAPAATRDAFALMRDAQKLPERPKMRSSNFVEGEAEESEEEDAVGKRGRGGGGLGGIFDEDDSGSDGENEDEDDDGQDLVELVNNENEVDEAEKDILARERYQEDVQVDEAAAMALAEKAARGDLRRKRRRGEAGGLEDLLDEDWDEEYLQRKAANPRAFIAKKRRLEGEDEMDFLAQREESQAFVKGYSDTHGADEDSEKYSFLGGPDSDEGGEAESSTRAGRPSMHQEMSDREADSDDEAPSSKVSYFEIARGLREARKRKRAGLIDDEEDDELQAKRRAEDEHKKEMERRLRSIYGDASDDEMDMARSALRVRDRVAARKEAARAGRPRAGNDGGQRHMAFGSRAVDAESQEALDEESQIDRAVALLMGNGRSKTEAEKARQARIAKDLGEEPSWGAVRNSSSVRRGGSGAEGRASVTSFGTRSNGNNKMGLQRNGSTSSIAIAGERKQMQSSSSSSRLAGLHSVMSRNVNESQ</sequence>
<feature type="compositionally biased region" description="Acidic residues" evidence="1">
    <location>
        <begin position="829"/>
        <end position="838"/>
    </location>
</feature>
<feature type="compositionally biased region" description="Polar residues" evidence="1">
    <location>
        <begin position="912"/>
        <end position="934"/>
    </location>
</feature>
<feature type="compositionally biased region" description="Basic residues" evidence="1">
    <location>
        <begin position="681"/>
        <end position="692"/>
    </location>
</feature>
<dbReference type="Proteomes" id="UP000054845">
    <property type="component" value="Unassembled WGS sequence"/>
</dbReference>
<feature type="compositionally biased region" description="Acidic residues" evidence="1">
    <location>
        <begin position="1293"/>
        <end position="1302"/>
    </location>
</feature>
<feature type="region of interest" description="Disordered" evidence="1">
    <location>
        <begin position="982"/>
        <end position="1010"/>
    </location>
</feature>
<reference evidence="3 4" key="1">
    <citation type="submission" date="2014-09" db="EMBL/GenBank/DDBJ databases">
        <authorList>
            <person name="Magalhaes I.L.F."/>
            <person name="Oliveira U."/>
            <person name="Santos F.R."/>
            <person name="Vidigal T.H.D.A."/>
            <person name="Brescovit A.D."/>
            <person name="Santos A.J."/>
        </authorList>
    </citation>
    <scope>NUCLEOTIDE SEQUENCE [LARGE SCALE GENOMIC DNA]</scope>
</reference>
<feature type="compositionally biased region" description="Basic and acidic residues" evidence="1">
    <location>
        <begin position="1536"/>
        <end position="1551"/>
    </location>
</feature>
<feature type="compositionally biased region" description="Acidic residues" evidence="1">
    <location>
        <begin position="739"/>
        <end position="772"/>
    </location>
</feature>
<dbReference type="EMBL" id="CCYA01000240">
    <property type="protein sequence ID" value="CEH14261.1"/>
    <property type="molecule type" value="Genomic_DNA"/>
</dbReference>
<feature type="compositionally biased region" description="Low complexity" evidence="1">
    <location>
        <begin position="149"/>
        <end position="165"/>
    </location>
</feature>
<feature type="compositionally biased region" description="Basic and acidic residues" evidence="1">
    <location>
        <begin position="781"/>
        <end position="794"/>
    </location>
</feature>
<feature type="region of interest" description="Disordered" evidence="1">
    <location>
        <begin position="681"/>
        <end position="710"/>
    </location>
</feature>
<feature type="compositionally biased region" description="Polar residues" evidence="1">
    <location>
        <begin position="1233"/>
        <end position="1245"/>
    </location>
</feature>